<dbReference type="OrthoDB" id="756080at2"/>
<organism evidence="1 2">
    <name type="scientific">Pedobacter polaris</name>
    <dbReference type="NCBI Taxonomy" id="2571273"/>
    <lineage>
        <taxon>Bacteria</taxon>
        <taxon>Pseudomonadati</taxon>
        <taxon>Bacteroidota</taxon>
        <taxon>Sphingobacteriia</taxon>
        <taxon>Sphingobacteriales</taxon>
        <taxon>Sphingobacteriaceae</taxon>
        <taxon>Pedobacter</taxon>
    </lineage>
</organism>
<sequence length="194" mass="21886">MKKTEEFPALAYVVTTLTKAIADSKVEQGSANEYTIKDGNDEIHLKQASSLNDNSILITDKRNIIFSEDLLETLKHIHNSVKGDDILKASLKNTTIIINGLDIETELVFQAVKDFLDQLSNSYQFMQTVESSVTKIGTGFKFGKHIFRLNITNEPQKVIIEPRFVESFDATIQKTISEDMIKVQLAVNKMFKVN</sequence>
<dbReference type="RefSeq" id="WP_136842807.1">
    <property type="nucleotide sequence ID" value="NZ_SWBR01000004.1"/>
</dbReference>
<dbReference type="AlphaFoldDB" id="A0A4U1CJB3"/>
<evidence type="ECO:0000313" key="2">
    <source>
        <dbReference type="Proteomes" id="UP000309488"/>
    </source>
</evidence>
<protein>
    <submittedName>
        <fullName evidence="1">Uncharacterized protein</fullName>
    </submittedName>
</protein>
<comment type="caution">
    <text evidence="1">The sequence shown here is derived from an EMBL/GenBank/DDBJ whole genome shotgun (WGS) entry which is preliminary data.</text>
</comment>
<accession>A0A4U1CJB3</accession>
<gene>
    <name evidence="1" type="ORF">FA048_15620</name>
</gene>
<dbReference type="EMBL" id="SWBR01000004">
    <property type="protein sequence ID" value="TKC06634.1"/>
    <property type="molecule type" value="Genomic_DNA"/>
</dbReference>
<proteinExistence type="predicted"/>
<evidence type="ECO:0000313" key="1">
    <source>
        <dbReference type="EMBL" id="TKC06634.1"/>
    </source>
</evidence>
<reference evidence="1 2" key="1">
    <citation type="submission" date="2019-04" db="EMBL/GenBank/DDBJ databases">
        <title>Pedobacter sp. RP-3-22 sp. nov., isolated from Arctic soil.</title>
        <authorList>
            <person name="Dahal R.H."/>
            <person name="Kim D.-U."/>
        </authorList>
    </citation>
    <scope>NUCLEOTIDE SEQUENCE [LARGE SCALE GENOMIC DNA]</scope>
    <source>
        <strain evidence="1 2">RP-3-22</strain>
    </source>
</reference>
<dbReference type="Proteomes" id="UP000309488">
    <property type="component" value="Unassembled WGS sequence"/>
</dbReference>
<keyword evidence="2" id="KW-1185">Reference proteome</keyword>
<name>A0A4U1CJB3_9SPHI</name>